<dbReference type="EMBL" id="JANPWB010000007">
    <property type="protein sequence ID" value="KAJ1170139.1"/>
    <property type="molecule type" value="Genomic_DNA"/>
</dbReference>
<gene>
    <name evidence="2" type="ORF">NDU88_002020</name>
</gene>
<dbReference type="AlphaFoldDB" id="A0AAV7T209"/>
<evidence type="ECO:0000313" key="2">
    <source>
        <dbReference type="EMBL" id="KAJ1170139.1"/>
    </source>
</evidence>
<feature type="region of interest" description="Disordered" evidence="1">
    <location>
        <begin position="52"/>
        <end position="72"/>
    </location>
</feature>
<proteinExistence type="predicted"/>
<evidence type="ECO:0000256" key="1">
    <source>
        <dbReference type="SAM" id="MobiDB-lite"/>
    </source>
</evidence>
<name>A0AAV7T209_PLEWA</name>
<reference evidence="2" key="1">
    <citation type="journal article" date="2022" name="bioRxiv">
        <title>Sequencing and chromosome-scale assembly of the giantPleurodeles waltlgenome.</title>
        <authorList>
            <person name="Brown T."/>
            <person name="Elewa A."/>
            <person name="Iarovenko S."/>
            <person name="Subramanian E."/>
            <person name="Araus A.J."/>
            <person name="Petzold A."/>
            <person name="Susuki M."/>
            <person name="Suzuki K.-i.T."/>
            <person name="Hayashi T."/>
            <person name="Toyoda A."/>
            <person name="Oliveira C."/>
            <person name="Osipova E."/>
            <person name="Leigh N.D."/>
            <person name="Simon A."/>
            <person name="Yun M.H."/>
        </authorList>
    </citation>
    <scope>NUCLEOTIDE SEQUENCE</scope>
    <source>
        <strain evidence="2">20211129_DDA</strain>
        <tissue evidence="2">Liver</tissue>
    </source>
</reference>
<sequence>MRYKPDWKRRKEVTVLWKGERLPGKDRQKKHIEKPTVAYRIVLIRSRMLLSSGKASGSREKTGKKNTWKKPR</sequence>
<protein>
    <submittedName>
        <fullName evidence="2">Uncharacterized protein</fullName>
    </submittedName>
</protein>
<evidence type="ECO:0000313" key="3">
    <source>
        <dbReference type="Proteomes" id="UP001066276"/>
    </source>
</evidence>
<comment type="caution">
    <text evidence="2">The sequence shown here is derived from an EMBL/GenBank/DDBJ whole genome shotgun (WGS) entry which is preliminary data.</text>
</comment>
<accession>A0AAV7T209</accession>
<keyword evidence="3" id="KW-1185">Reference proteome</keyword>
<organism evidence="2 3">
    <name type="scientific">Pleurodeles waltl</name>
    <name type="common">Iberian ribbed newt</name>
    <dbReference type="NCBI Taxonomy" id="8319"/>
    <lineage>
        <taxon>Eukaryota</taxon>
        <taxon>Metazoa</taxon>
        <taxon>Chordata</taxon>
        <taxon>Craniata</taxon>
        <taxon>Vertebrata</taxon>
        <taxon>Euteleostomi</taxon>
        <taxon>Amphibia</taxon>
        <taxon>Batrachia</taxon>
        <taxon>Caudata</taxon>
        <taxon>Salamandroidea</taxon>
        <taxon>Salamandridae</taxon>
        <taxon>Pleurodelinae</taxon>
        <taxon>Pleurodeles</taxon>
    </lineage>
</organism>
<dbReference type="Proteomes" id="UP001066276">
    <property type="component" value="Chromosome 4_1"/>
</dbReference>